<accession>A0A850HI88</accession>
<dbReference type="OrthoDB" id="9762027at2"/>
<dbReference type="GO" id="GO:0046872">
    <property type="term" value="F:metal ion binding"/>
    <property type="evidence" value="ECO:0007669"/>
    <property type="project" value="InterPro"/>
</dbReference>
<evidence type="ECO:0000313" key="5">
    <source>
        <dbReference type="Proteomes" id="UP000701680"/>
    </source>
</evidence>
<dbReference type="PANTHER" id="PTHR43016:SF13">
    <property type="entry name" value="PRESEQUENCE PROTEASE, MITOCHONDRIAL"/>
    <property type="match status" value="1"/>
</dbReference>
<dbReference type="InterPro" id="IPR013578">
    <property type="entry name" value="Peptidase_M16C_assoc"/>
</dbReference>
<keyword evidence="4" id="KW-1185">Reference proteome</keyword>
<dbReference type="InterPro" id="IPR011765">
    <property type="entry name" value="Pept_M16_N"/>
</dbReference>
<dbReference type="InterPro" id="IPR011249">
    <property type="entry name" value="Metalloenz_LuxS/M16"/>
</dbReference>
<dbReference type="Pfam" id="PF00675">
    <property type="entry name" value="Peptidase_M16"/>
    <property type="match status" value="1"/>
</dbReference>
<dbReference type="EMBL" id="JAAIUO010000003">
    <property type="protein sequence ID" value="NSK14337.1"/>
    <property type="molecule type" value="Genomic_DNA"/>
</dbReference>
<dbReference type="Pfam" id="PF22516">
    <property type="entry name" value="PreP_C"/>
    <property type="match status" value="1"/>
</dbReference>
<dbReference type="Pfam" id="PF08367">
    <property type="entry name" value="M16C_assoc"/>
    <property type="match status" value="1"/>
</dbReference>
<dbReference type="GO" id="GO:0004222">
    <property type="term" value="F:metalloendopeptidase activity"/>
    <property type="evidence" value="ECO:0007669"/>
    <property type="project" value="TreeGrafter"/>
</dbReference>
<sequence length="973" mass="111474">MNINHLQAYELQKEENLPGIQAKGYLLRHKKSGARVLLVENDDENKVFSIGFRTPPSDSTGVPHIMEHSVLCGSKNFPAKDPFVELVKGSLNTFLNAMTYPDKTVYPVASCNDKDFQNLMHVYMDAVLHPNIYQHEEIFRQEGWSYKLDSLDDKLEYNGVVYNEMKGAFSSPEGVLDRVVLNTLFPDTSYANESGGDPEVIPELTYEQFLDFHQKYYHPSNSYIYLYGDMDMEEKLKWLDLEYLSDYEEIQVDSKIKYQDPFTEVVEKEIAYSIASDESESENTYLSYNKVIGTSLDRELYLAFQILDYALLSAPGAPLKKALTDAGIGKDIMGSYDNGIYQPIFSVIAKNAEKSQKDIFVETVEDVLRTLVTDGIDKKALEAGINYHEFRYREADFGNYPKGLMYGLQMMDSWLYDDEKPFIHIEALDTFEFLKKQVQTDYYEQLIQRYLLDNTHGAIVVVKPERGRTARMEKELEEALQAYKMSLSKEEQERLVERTKALEAYQSEPDAEEDLERIPILKREDISGEIAPIINEELTIAGVPVVFHEIETNGIGYMDVMFDASDVAEEELPYLGILQSVLGIIDTTHYEYGELFNEINVHTGGIGTSLELYNDVTNVKEKVFRSTFEVKAKALYQKLPMAFEMIGEILAESKLEDTKRMKEILAMLKSRLLMKFQSSGHTTAALRAMSYASPSAKLKDMTSGIEFYEKVAYLEEHFEEEKARLTEILTNLTKKLFRSDRMMISFTASKAGLSGMETMIEGLKKRLFEEETKETPCILHCEKKNEGFKTASKVQYVARAGNFIDQGVPYHGALQILKVILSYDYLWQNVRVIGGAYGCMTNFNRIGEGYFVSYRDPNLKRTMDVYEGVVDYLENFTVTDRDMTKYIIGTMSNIDQPMTPAIKGERSMNLYMNRVSEEMIQTERCQILEAQQEDIRKLAPVVEAVLRADQICVIGGEEKIEEDRELFQNITNF</sequence>
<dbReference type="GO" id="GO:0016485">
    <property type="term" value="P:protein processing"/>
    <property type="evidence" value="ECO:0007669"/>
    <property type="project" value="TreeGrafter"/>
</dbReference>
<dbReference type="Proteomes" id="UP000528555">
    <property type="component" value="Unassembled WGS sequence"/>
</dbReference>
<dbReference type="FunFam" id="3.30.830.10:FF:000034">
    <property type="entry name" value="presequence protease 1, chloroplastic/mitochondrial"/>
    <property type="match status" value="1"/>
</dbReference>
<gene>
    <name evidence="3" type="ORF">G5A66_05490</name>
    <name evidence="2" type="ORF">G5A75_05510</name>
</gene>
<dbReference type="EMBL" id="JAAITX010000003">
    <property type="protein sequence ID" value="NVH58111.1"/>
    <property type="molecule type" value="Genomic_DNA"/>
</dbReference>
<evidence type="ECO:0000313" key="2">
    <source>
        <dbReference type="EMBL" id="NSK14337.1"/>
    </source>
</evidence>
<proteinExistence type="predicted"/>
<dbReference type="Pfam" id="PF05193">
    <property type="entry name" value="Peptidase_M16_C"/>
    <property type="match status" value="1"/>
</dbReference>
<dbReference type="Proteomes" id="UP000701680">
    <property type="component" value="Unassembled WGS sequence"/>
</dbReference>
<reference evidence="3" key="2">
    <citation type="submission" date="2020-02" db="EMBL/GenBank/DDBJ databases">
        <authorList>
            <person name="Littmann E."/>
            <person name="Sorbara M."/>
        </authorList>
    </citation>
    <scope>NUCLEOTIDE SEQUENCE</scope>
    <source>
        <strain evidence="3">MSK.17.11</strain>
        <strain evidence="2">MSK.17.38</strain>
    </source>
</reference>
<dbReference type="Gene3D" id="3.30.830.10">
    <property type="entry name" value="Metalloenzyme, LuxS/M16 peptidase-like"/>
    <property type="match status" value="4"/>
</dbReference>
<comment type="caution">
    <text evidence="3">The sequence shown here is derived from an EMBL/GenBank/DDBJ whole genome shotgun (WGS) entry which is preliminary data.</text>
</comment>
<evidence type="ECO:0000259" key="1">
    <source>
        <dbReference type="SMART" id="SM01264"/>
    </source>
</evidence>
<dbReference type="RefSeq" id="WP_101694801.1">
    <property type="nucleotide sequence ID" value="NZ_JAAITX010000003.1"/>
</dbReference>
<feature type="domain" description="Peptidase M16C associated" evidence="1">
    <location>
        <begin position="462"/>
        <end position="714"/>
    </location>
</feature>
<protein>
    <submittedName>
        <fullName evidence="3">Insulinase family protein</fullName>
    </submittedName>
</protein>
<dbReference type="SMART" id="SM01264">
    <property type="entry name" value="M16C_associated"/>
    <property type="match status" value="1"/>
</dbReference>
<evidence type="ECO:0000313" key="3">
    <source>
        <dbReference type="EMBL" id="NVH58111.1"/>
    </source>
</evidence>
<evidence type="ECO:0000313" key="4">
    <source>
        <dbReference type="Proteomes" id="UP000528555"/>
    </source>
</evidence>
<dbReference type="InterPro" id="IPR055130">
    <property type="entry name" value="PreP_C"/>
</dbReference>
<dbReference type="SUPFAM" id="SSF63411">
    <property type="entry name" value="LuxS/MPP-like metallohydrolase"/>
    <property type="match status" value="4"/>
</dbReference>
<dbReference type="PANTHER" id="PTHR43016">
    <property type="entry name" value="PRESEQUENCE PROTEASE"/>
    <property type="match status" value="1"/>
</dbReference>
<organism evidence="3 4">
    <name type="scientific">Dorea phocaeensis</name>
    <dbReference type="NCBI Taxonomy" id="2040291"/>
    <lineage>
        <taxon>Bacteria</taxon>
        <taxon>Bacillati</taxon>
        <taxon>Bacillota</taxon>
        <taxon>Clostridia</taxon>
        <taxon>Lachnospirales</taxon>
        <taxon>Lachnospiraceae</taxon>
        <taxon>Dorea</taxon>
    </lineage>
</organism>
<dbReference type="InterPro" id="IPR007863">
    <property type="entry name" value="Peptidase_M16_C"/>
</dbReference>
<reference evidence="4 5" key="1">
    <citation type="journal article" date="2020" name="Cell Host Microbe">
        <title>Functional and Genomic Variation between Human-Derived Isolates of Lachnospiraceae Reveals Inter- and Intra-Species Diversity.</title>
        <authorList>
            <person name="Sorbara M.T."/>
            <person name="Littmann E.R."/>
            <person name="Fontana E."/>
            <person name="Moody T.U."/>
            <person name="Kohout C.E."/>
            <person name="Gjonbalaj M."/>
            <person name="Eaton V."/>
            <person name="Seok R."/>
            <person name="Leiner I.M."/>
            <person name="Pamer E.G."/>
        </authorList>
    </citation>
    <scope>NUCLEOTIDE SEQUENCE [LARGE SCALE GENOMIC DNA]</scope>
    <source>
        <strain evidence="3 4">MSK.17.11</strain>
        <strain evidence="2 5">MSK.17.38</strain>
    </source>
</reference>
<name>A0A850HI88_9FIRM</name>
<dbReference type="AlphaFoldDB" id="A0A850HI88"/>